<dbReference type="KEGG" id="obg:Verru16b_01937"/>
<name>A0A1D8AVE3_9BACT</name>
<evidence type="ECO:0000313" key="2">
    <source>
        <dbReference type="EMBL" id="AOS44868.1"/>
    </source>
</evidence>
<organism evidence="2 3">
    <name type="scientific">Lacunisphaera limnophila</name>
    <dbReference type="NCBI Taxonomy" id="1838286"/>
    <lineage>
        <taxon>Bacteria</taxon>
        <taxon>Pseudomonadati</taxon>
        <taxon>Verrucomicrobiota</taxon>
        <taxon>Opitutia</taxon>
        <taxon>Opitutales</taxon>
        <taxon>Opitutaceae</taxon>
        <taxon>Lacunisphaera</taxon>
    </lineage>
</organism>
<evidence type="ECO:0000256" key="1">
    <source>
        <dbReference type="SAM" id="Phobius"/>
    </source>
</evidence>
<keyword evidence="1" id="KW-0812">Transmembrane</keyword>
<evidence type="ECO:0008006" key="4">
    <source>
        <dbReference type="Google" id="ProtNLM"/>
    </source>
</evidence>
<reference evidence="2 3" key="1">
    <citation type="submission" date="2016-06" db="EMBL/GenBank/DDBJ databases">
        <title>Three novel species with peptidoglycan cell walls form the new genus Lacunisphaera gen. nov. in the family Opitutaceae of the verrucomicrobial subdivision 4.</title>
        <authorList>
            <person name="Rast P."/>
            <person name="Gloeckner I."/>
            <person name="Jogler M."/>
            <person name="Boedeker C."/>
            <person name="Jeske O."/>
            <person name="Wiegand S."/>
            <person name="Reinhardt R."/>
            <person name="Schumann P."/>
            <person name="Rohde M."/>
            <person name="Spring S."/>
            <person name="Gloeckner F.O."/>
            <person name="Jogler C."/>
        </authorList>
    </citation>
    <scope>NUCLEOTIDE SEQUENCE [LARGE SCALE GENOMIC DNA]</scope>
    <source>
        <strain evidence="2 3">IG16b</strain>
    </source>
</reference>
<gene>
    <name evidence="2" type="ORF">Verru16b_01937</name>
</gene>
<dbReference type="Proteomes" id="UP000095228">
    <property type="component" value="Chromosome"/>
</dbReference>
<proteinExistence type="predicted"/>
<accession>A0A1D8AVE3</accession>
<keyword evidence="1" id="KW-1133">Transmembrane helix</keyword>
<dbReference type="STRING" id="1838286.Verru16b_01937"/>
<evidence type="ECO:0000313" key="3">
    <source>
        <dbReference type="Proteomes" id="UP000095228"/>
    </source>
</evidence>
<keyword evidence="3" id="KW-1185">Reference proteome</keyword>
<dbReference type="OrthoDB" id="200401at2"/>
<sequence>MSGFLHLPLAETAGFPWLNLIWVLVSITVLMFAVAGLGRWLAATHPDPVPRVRPKPVVVAEPELTPEIQAAIAAAVYVTLGASARVTSVVLQPASGDNVMLPWSLEGRRQIYTSHKVR</sequence>
<protein>
    <recommendedName>
        <fullName evidence="4">Oxaloacetate decarboxylase, gamma chain</fullName>
    </recommendedName>
</protein>
<dbReference type="AlphaFoldDB" id="A0A1D8AVE3"/>
<feature type="transmembrane region" description="Helical" evidence="1">
    <location>
        <begin position="20"/>
        <end position="42"/>
    </location>
</feature>
<dbReference type="RefSeq" id="WP_069962078.1">
    <property type="nucleotide sequence ID" value="NZ_CP016094.1"/>
</dbReference>
<keyword evidence="1" id="KW-0472">Membrane</keyword>
<dbReference type="EMBL" id="CP016094">
    <property type="protein sequence ID" value="AOS44868.1"/>
    <property type="molecule type" value="Genomic_DNA"/>
</dbReference>